<comment type="caution">
    <text evidence="1">The sequence shown here is derived from an EMBL/GenBank/DDBJ whole genome shotgun (WGS) entry which is preliminary data.</text>
</comment>
<organism evidence="1 2">
    <name type="scientific">Botrytis elliptica</name>
    <dbReference type="NCBI Taxonomy" id="278938"/>
    <lineage>
        <taxon>Eukaryota</taxon>
        <taxon>Fungi</taxon>
        <taxon>Dikarya</taxon>
        <taxon>Ascomycota</taxon>
        <taxon>Pezizomycotina</taxon>
        <taxon>Leotiomycetes</taxon>
        <taxon>Helotiales</taxon>
        <taxon>Sclerotiniaceae</taxon>
        <taxon>Botrytis</taxon>
    </lineage>
</organism>
<dbReference type="Proteomes" id="UP000297229">
    <property type="component" value="Unassembled WGS sequence"/>
</dbReference>
<evidence type="ECO:0008006" key="3">
    <source>
        <dbReference type="Google" id="ProtNLM"/>
    </source>
</evidence>
<dbReference type="PANTHER" id="PTHR24150:SF8">
    <property type="entry name" value="ANKYRIN REPEAT AND MYND DOMAIN-CONTAINING PROTEIN 2"/>
    <property type="match status" value="1"/>
</dbReference>
<gene>
    <name evidence="1" type="ORF">BELL_0114g00110</name>
</gene>
<evidence type="ECO:0000313" key="1">
    <source>
        <dbReference type="EMBL" id="TGO77295.1"/>
    </source>
</evidence>
<evidence type="ECO:0000313" key="2">
    <source>
        <dbReference type="Proteomes" id="UP000297229"/>
    </source>
</evidence>
<reference evidence="1 2" key="1">
    <citation type="submission" date="2017-12" db="EMBL/GenBank/DDBJ databases">
        <title>Comparative genomics of Botrytis spp.</title>
        <authorList>
            <person name="Valero-Jimenez C.A."/>
            <person name="Tapia P."/>
            <person name="Veloso J."/>
            <person name="Silva-Moreno E."/>
            <person name="Staats M."/>
            <person name="Valdes J.H."/>
            <person name="Van Kan J.A.L."/>
        </authorList>
    </citation>
    <scope>NUCLEOTIDE SEQUENCE [LARGE SCALE GENOMIC DNA]</scope>
    <source>
        <strain evidence="1 2">Be9601</strain>
    </source>
</reference>
<accession>A0A4Z1JUD8</accession>
<dbReference type="InterPro" id="IPR052452">
    <property type="entry name" value="Ankyrin-MYND_dom_contain_2"/>
</dbReference>
<protein>
    <recommendedName>
        <fullName evidence="3">Fungal N-terminal domain-containing protein</fullName>
    </recommendedName>
</protein>
<name>A0A4Z1JUD8_9HELO</name>
<dbReference type="STRING" id="278938.A0A4Z1JUD8"/>
<proteinExistence type="predicted"/>
<sequence>MDGLSSASAVFAVVSVAVQLAETIHKLVDFWKAVEDAPDNIASIFRELGLLSKILTQSHELAQLHSFSDIFDEALKDCCSKILKLHSKVEDTRRNLNSSKLRKRKWAAWKIVLQKPEIDSLQKSISEAKTNILHIQVNSLLARPTSVSNVYQIFQESSYSSTQIFGRMQITEQQLAKILAGKQTPSKPLAGDIDEKLIQFQPDTVGQQPAPLNFGKQDDQSPPGYADIPQVARCSRKRSVYGNKGRKVASPFSNIWNVSQGVREQIFHSLGTRENLEAESQLIVYPSKWLAKIGINYGVKLSVLASRGWQYSFQPFRAVPENALIFDFCRKGNLDGIRTLLSRGDASPYDRDPLGRTPLWSGPRFDRTVLLDH</sequence>
<dbReference type="PANTHER" id="PTHR24150">
    <property type="entry name" value="ANKYRIN REPEAT AND MYND DOMAIN-CONTAINING PROTEIN 2"/>
    <property type="match status" value="1"/>
</dbReference>
<dbReference type="EMBL" id="PQXM01000113">
    <property type="protein sequence ID" value="TGO77295.1"/>
    <property type="molecule type" value="Genomic_DNA"/>
</dbReference>
<dbReference type="AlphaFoldDB" id="A0A4Z1JUD8"/>
<keyword evidence="2" id="KW-1185">Reference proteome</keyword>